<dbReference type="Ensembl" id="ENSCSET00000000969.1">
    <property type="protein sequence ID" value="ENSCSEP00000000941.1"/>
    <property type="gene ID" value="ENSCSEG00000000660.1"/>
</dbReference>
<reference evidence="1 2" key="1">
    <citation type="journal article" date="2014" name="Nat. Genet.">
        <title>Whole-genome sequence of a flatfish provides insights into ZW sex chromosome evolution and adaptation to a benthic lifestyle.</title>
        <authorList>
            <person name="Chen S."/>
            <person name="Zhang G."/>
            <person name="Shao C."/>
            <person name="Huang Q."/>
            <person name="Liu G."/>
            <person name="Zhang P."/>
            <person name="Song W."/>
            <person name="An N."/>
            <person name="Chalopin D."/>
            <person name="Volff J.N."/>
            <person name="Hong Y."/>
            <person name="Li Q."/>
            <person name="Sha Z."/>
            <person name="Zhou H."/>
            <person name="Xie M."/>
            <person name="Yu Q."/>
            <person name="Liu Y."/>
            <person name="Xiang H."/>
            <person name="Wang N."/>
            <person name="Wu K."/>
            <person name="Yang C."/>
            <person name="Zhou Q."/>
            <person name="Liao X."/>
            <person name="Yang L."/>
            <person name="Hu Q."/>
            <person name="Zhang J."/>
            <person name="Meng L."/>
            <person name="Jin L."/>
            <person name="Tian Y."/>
            <person name="Lian J."/>
            <person name="Yang J."/>
            <person name="Miao G."/>
            <person name="Liu S."/>
            <person name="Liang Z."/>
            <person name="Yan F."/>
            <person name="Li Y."/>
            <person name="Sun B."/>
            <person name="Zhang H."/>
            <person name="Zhang J."/>
            <person name="Zhu Y."/>
            <person name="Du M."/>
            <person name="Zhao Y."/>
            <person name="Schartl M."/>
            <person name="Tang Q."/>
            <person name="Wang J."/>
        </authorList>
    </citation>
    <scope>NUCLEOTIDE SEQUENCE</scope>
</reference>
<sequence length="153" mass="17302">MQSESESAKYGNTQGICLWFPIAPMYKLQHKLAHLNTMKTKQGSTSEHSTMQHNTKEHILTQYKITQINTVQSITCQHNTKQHRLTQYKVKQINIRQLCRVCIFGVRRVTDSLPSQRIQHSGTVVTGISAGTRSSPLLQSLVAPPTTHTPSHR</sequence>
<accession>A0A3P8UJY5</accession>
<evidence type="ECO:0000313" key="2">
    <source>
        <dbReference type="Proteomes" id="UP000265120"/>
    </source>
</evidence>
<name>A0A3P8UJY5_CYNSE</name>
<proteinExistence type="predicted"/>
<reference evidence="1" key="2">
    <citation type="submission" date="2025-08" db="UniProtKB">
        <authorList>
            <consortium name="Ensembl"/>
        </authorList>
    </citation>
    <scope>IDENTIFICATION</scope>
</reference>
<evidence type="ECO:0000313" key="1">
    <source>
        <dbReference type="Ensembl" id="ENSCSEP00000000941.1"/>
    </source>
</evidence>
<organism evidence="1 2">
    <name type="scientific">Cynoglossus semilaevis</name>
    <name type="common">Tongue sole</name>
    <dbReference type="NCBI Taxonomy" id="244447"/>
    <lineage>
        <taxon>Eukaryota</taxon>
        <taxon>Metazoa</taxon>
        <taxon>Chordata</taxon>
        <taxon>Craniata</taxon>
        <taxon>Vertebrata</taxon>
        <taxon>Euteleostomi</taxon>
        <taxon>Actinopterygii</taxon>
        <taxon>Neopterygii</taxon>
        <taxon>Teleostei</taxon>
        <taxon>Neoteleostei</taxon>
        <taxon>Acanthomorphata</taxon>
        <taxon>Carangaria</taxon>
        <taxon>Pleuronectiformes</taxon>
        <taxon>Pleuronectoidei</taxon>
        <taxon>Cynoglossidae</taxon>
        <taxon>Cynoglossinae</taxon>
        <taxon>Cynoglossus</taxon>
    </lineage>
</organism>
<reference evidence="1" key="3">
    <citation type="submission" date="2025-09" db="UniProtKB">
        <authorList>
            <consortium name="Ensembl"/>
        </authorList>
    </citation>
    <scope>IDENTIFICATION</scope>
</reference>
<dbReference type="AlphaFoldDB" id="A0A3P8UJY5"/>
<keyword evidence="2" id="KW-1185">Reference proteome</keyword>
<dbReference type="Proteomes" id="UP000265120">
    <property type="component" value="Chromosome 5"/>
</dbReference>
<protein>
    <submittedName>
        <fullName evidence="1">Uncharacterized protein</fullName>
    </submittedName>
</protein>
<dbReference type="InParanoid" id="A0A3P8UJY5"/>